<sequence length="242" mass="25716">MAEGRDFPFYNGQPVEISGRGWLIVLLGVALGFAALVAVPLNSFPLNFTPPILFVAIPLGALAMVAGPHWTALFQRYGIKQFGQSLGFGVLTIVVSGAAGYLLGLLMPMAANPAVTSLEGVGPAELALFLARTFIQLIGEELTTVLPLLAVLWLCVSRFGLSKGTGLIIAVVVSTLWFSALHLPTYDWNILQCLGIIGTARVVLTLSYLVTRNLWVSAGAHIINDWTLFLGAYAIGHAPIGT</sequence>
<comment type="caution">
    <text evidence="3">The sequence shown here is derived from an EMBL/GenBank/DDBJ whole genome shotgun (WGS) entry which is preliminary data.</text>
</comment>
<organism evidence="3 4">
    <name type="scientific">Devosia insulae DS-56</name>
    <dbReference type="NCBI Taxonomy" id="1116389"/>
    <lineage>
        <taxon>Bacteria</taxon>
        <taxon>Pseudomonadati</taxon>
        <taxon>Pseudomonadota</taxon>
        <taxon>Alphaproteobacteria</taxon>
        <taxon>Hyphomicrobiales</taxon>
        <taxon>Devosiaceae</taxon>
        <taxon>Devosia</taxon>
    </lineage>
</organism>
<evidence type="ECO:0000256" key="1">
    <source>
        <dbReference type="SAM" id="Phobius"/>
    </source>
</evidence>
<dbReference type="AlphaFoldDB" id="A0A1E5XI27"/>
<protein>
    <submittedName>
        <fullName evidence="3">CAAX protease</fullName>
    </submittedName>
</protein>
<feature type="transmembrane region" description="Helical" evidence="1">
    <location>
        <begin position="52"/>
        <end position="74"/>
    </location>
</feature>
<dbReference type="Pfam" id="PF02517">
    <property type="entry name" value="Rce1-like"/>
    <property type="match status" value="1"/>
</dbReference>
<dbReference type="GO" id="GO:0080120">
    <property type="term" value="P:CAAX-box protein maturation"/>
    <property type="evidence" value="ECO:0007669"/>
    <property type="project" value="UniProtKB-ARBA"/>
</dbReference>
<proteinExistence type="predicted"/>
<feature type="transmembrane region" description="Helical" evidence="1">
    <location>
        <begin position="129"/>
        <end position="154"/>
    </location>
</feature>
<dbReference type="InterPro" id="IPR003675">
    <property type="entry name" value="Rce1/LyrA-like_dom"/>
</dbReference>
<dbReference type="EMBL" id="LAJE02000386">
    <property type="protein sequence ID" value="OEO28251.1"/>
    <property type="molecule type" value="Genomic_DNA"/>
</dbReference>
<feature type="transmembrane region" description="Helical" evidence="1">
    <location>
        <begin position="166"/>
        <end position="183"/>
    </location>
</feature>
<dbReference type="GO" id="GO:0004175">
    <property type="term" value="F:endopeptidase activity"/>
    <property type="evidence" value="ECO:0007669"/>
    <property type="project" value="UniProtKB-ARBA"/>
</dbReference>
<dbReference type="OrthoDB" id="2661755at2"/>
<dbReference type="Proteomes" id="UP000095463">
    <property type="component" value="Unassembled WGS sequence"/>
</dbReference>
<evidence type="ECO:0000259" key="2">
    <source>
        <dbReference type="Pfam" id="PF02517"/>
    </source>
</evidence>
<dbReference type="RefSeq" id="WP_069912441.1">
    <property type="nucleotide sequence ID" value="NZ_LAJE02000386.1"/>
</dbReference>
<keyword evidence="4" id="KW-1185">Reference proteome</keyword>
<keyword evidence="1" id="KW-0812">Transmembrane</keyword>
<keyword evidence="3" id="KW-0645">Protease</keyword>
<accession>A0A1E5XI27</accession>
<feature type="transmembrane region" description="Helical" evidence="1">
    <location>
        <begin position="21"/>
        <end position="40"/>
    </location>
</feature>
<name>A0A1E5XI27_9HYPH</name>
<reference evidence="3 4" key="1">
    <citation type="journal article" date="2015" name="Genome Announc.">
        <title>Genome Assemblies of Three Soil-Associated Devosia species: D. insulae, D. limi, and D. soli.</title>
        <authorList>
            <person name="Hassan Y.I."/>
            <person name="Lepp D."/>
            <person name="Zhou T."/>
        </authorList>
    </citation>
    <scope>NUCLEOTIDE SEQUENCE [LARGE SCALE GENOMIC DNA]</scope>
    <source>
        <strain evidence="3 4">DS-56</strain>
    </source>
</reference>
<dbReference type="GO" id="GO:0006508">
    <property type="term" value="P:proteolysis"/>
    <property type="evidence" value="ECO:0007669"/>
    <property type="project" value="UniProtKB-KW"/>
</dbReference>
<evidence type="ECO:0000313" key="3">
    <source>
        <dbReference type="EMBL" id="OEO28251.1"/>
    </source>
</evidence>
<gene>
    <name evidence="3" type="ORF">VW23_005720</name>
</gene>
<evidence type="ECO:0000313" key="4">
    <source>
        <dbReference type="Proteomes" id="UP000095463"/>
    </source>
</evidence>
<keyword evidence="3" id="KW-0378">Hydrolase</keyword>
<feature type="domain" description="CAAX prenyl protease 2/Lysostaphin resistance protein A-like" evidence="2">
    <location>
        <begin position="125"/>
        <end position="226"/>
    </location>
</feature>
<feature type="transmembrane region" description="Helical" evidence="1">
    <location>
        <begin position="86"/>
        <end position="109"/>
    </location>
</feature>
<feature type="transmembrane region" description="Helical" evidence="1">
    <location>
        <begin position="189"/>
        <end position="210"/>
    </location>
</feature>
<keyword evidence="1" id="KW-1133">Transmembrane helix</keyword>
<keyword evidence="1" id="KW-0472">Membrane</keyword>